<dbReference type="SUPFAM" id="SSF52768">
    <property type="entry name" value="Arginase/deacetylase"/>
    <property type="match status" value="1"/>
</dbReference>
<gene>
    <name evidence="1" type="ORF">S01H1_20349</name>
</gene>
<reference evidence="1" key="1">
    <citation type="journal article" date="2014" name="Front. Microbiol.">
        <title>High frequency of phylogenetically diverse reductive dehalogenase-homologous genes in deep subseafloor sedimentary metagenomes.</title>
        <authorList>
            <person name="Kawai M."/>
            <person name="Futagami T."/>
            <person name="Toyoda A."/>
            <person name="Takaki Y."/>
            <person name="Nishi S."/>
            <person name="Hori S."/>
            <person name="Arai W."/>
            <person name="Tsubouchi T."/>
            <person name="Morono Y."/>
            <person name="Uchiyama I."/>
            <person name="Ito T."/>
            <person name="Fujiyama A."/>
            <person name="Inagaki F."/>
            <person name="Takami H."/>
        </authorList>
    </citation>
    <scope>NUCLEOTIDE SEQUENCE</scope>
    <source>
        <strain evidence="1">Expedition CK06-06</strain>
    </source>
</reference>
<dbReference type="Gene3D" id="3.40.800.10">
    <property type="entry name" value="Ureohydrolase domain"/>
    <property type="match status" value="1"/>
</dbReference>
<organism evidence="1">
    <name type="scientific">marine sediment metagenome</name>
    <dbReference type="NCBI Taxonomy" id="412755"/>
    <lineage>
        <taxon>unclassified sequences</taxon>
        <taxon>metagenomes</taxon>
        <taxon>ecological metagenomes</taxon>
    </lineage>
</organism>
<dbReference type="Pfam" id="PF00491">
    <property type="entry name" value="Arginase"/>
    <property type="match status" value="1"/>
</dbReference>
<dbReference type="EMBL" id="BARS01011122">
    <property type="protein sequence ID" value="GAF99295.1"/>
    <property type="molecule type" value="Genomic_DNA"/>
</dbReference>
<proteinExistence type="predicted"/>
<accession>X0VFF3</accession>
<dbReference type="AlphaFoldDB" id="X0VFF3"/>
<protein>
    <submittedName>
        <fullName evidence="1">Uncharacterized protein</fullName>
    </submittedName>
</protein>
<dbReference type="GO" id="GO:0046872">
    <property type="term" value="F:metal ion binding"/>
    <property type="evidence" value="ECO:0007669"/>
    <property type="project" value="InterPro"/>
</dbReference>
<comment type="caution">
    <text evidence="1">The sequence shown here is derived from an EMBL/GenBank/DDBJ whole genome shotgun (WGS) entry which is preliminary data.</text>
</comment>
<name>X0VFF3_9ZZZZ</name>
<sequence length="281" mass="31474">IRTQQYQGNLHTLITQLSGRDKKEMSPDSAPLAGGIRQSERALRTAGAKNKYYLISGSSVGIRSNLSPLYAKLPQPIKDKIIAHVVSSTPTAGALHNVSSELEQHILTYFREHVRKAKEADAIPILIGGLHVLSYWFYIVLGEVYGVKADIVSLDMDSDMMNYNLDDCGFWNYGIKQGTMDPEKITVVGIEAPSNESERWAADQDVTFSEHDLPEGRRYEKVFVPLDTDVYRRIKPQKLKEIATRLSGCNILGLHISNLESEYIFGLRDSELDFLQGLFPG</sequence>
<feature type="non-terminal residue" evidence="1">
    <location>
        <position position="1"/>
    </location>
</feature>
<dbReference type="InterPro" id="IPR023696">
    <property type="entry name" value="Ureohydrolase_dom_sf"/>
</dbReference>
<dbReference type="InterPro" id="IPR006035">
    <property type="entry name" value="Ureohydrolase"/>
</dbReference>
<evidence type="ECO:0000313" key="1">
    <source>
        <dbReference type="EMBL" id="GAF99295.1"/>
    </source>
</evidence>
<feature type="non-terminal residue" evidence="1">
    <location>
        <position position="281"/>
    </location>
</feature>